<name>A0A4S4NIT5_9RHOB</name>
<evidence type="ECO:0000313" key="1">
    <source>
        <dbReference type="EMBL" id="THH38815.1"/>
    </source>
</evidence>
<sequence>MNFAVLTGDIVDSSALTAADLDASLDALYSACMEISRWQPDLTAGFARRGGDAWQMAISAPALSLRAVLFAQAGLRRRDKNLYTRIAVAIGDGTLPQDGDTNSAHGPAFTESGRLLEHLPKHVLMSHASGGAPAATLHLADHIARGWTQAQASAMYEILPPGSGPRSKAAEALGITRQAVNQALWSAGYTALDAALAAWEAE</sequence>
<organism evidence="1 2">
    <name type="scientific">Aliishimia ponticola</name>
    <dbReference type="NCBI Taxonomy" id="2499833"/>
    <lineage>
        <taxon>Bacteria</taxon>
        <taxon>Pseudomonadati</taxon>
        <taxon>Pseudomonadota</taxon>
        <taxon>Alphaproteobacteria</taxon>
        <taxon>Rhodobacterales</taxon>
        <taxon>Paracoccaceae</taxon>
        <taxon>Aliishimia</taxon>
    </lineage>
</organism>
<dbReference type="AlphaFoldDB" id="A0A4S4NIT5"/>
<accession>A0A4S4NIT5</accession>
<dbReference type="EMBL" id="SRKY01000001">
    <property type="protein sequence ID" value="THH38815.1"/>
    <property type="molecule type" value="Genomic_DNA"/>
</dbReference>
<reference evidence="1 2" key="1">
    <citation type="submission" date="2019-04" db="EMBL/GenBank/DDBJ databases">
        <title>Shimia ponticola sp. nov., isolated from seawater.</title>
        <authorList>
            <person name="Kim Y.-O."/>
            <person name="Yoon J.-H."/>
        </authorList>
    </citation>
    <scope>NUCLEOTIDE SEQUENCE [LARGE SCALE GENOMIC DNA]</scope>
    <source>
        <strain evidence="1 2">MYP11</strain>
    </source>
</reference>
<keyword evidence="2" id="KW-1185">Reference proteome</keyword>
<comment type="caution">
    <text evidence="1">The sequence shown here is derived from an EMBL/GenBank/DDBJ whole genome shotgun (WGS) entry which is preliminary data.</text>
</comment>
<evidence type="ECO:0000313" key="2">
    <source>
        <dbReference type="Proteomes" id="UP000306602"/>
    </source>
</evidence>
<proteinExistence type="predicted"/>
<dbReference type="Proteomes" id="UP000306602">
    <property type="component" value="Unassembled WGS sequence"/>
</dbReference>
<gene>
    <name evidence="1" type="ORF">E4Z66_04465</name>
</gene>
<protein>
    <submittedName>
        <fullName evidence="1">MarR family transcriptional regulator</fullName>
    </submittedName>
</protein>
<dbReference type="OrthoDB" id="7210707at2"/>
<dbReference type="RefSeq" id="WP_136461734.1">
    <property type="nucleotide sequence ID" value="NZ_SRKY01000001.1"/>
</dbReference>